<feature type="region of interest" description="Disordered" evidence="6">
    <location>
        <begin position="72"/>
        <end position="114"/>
    </location>
</feature>
<comment type="subcellular location">
    <subcellularLocation>
        <location evidence="1">Membrane</location>
        <topology evidence="1">Lipid-anchor</topology>
        <topology evidence="1">GPI-anchor</topology>
    </subcellularLocation>
</comment>
<reference evidence="8" key="2">
    <citation type="submission" date="2020-01" db="EMBL/GenBank/DDBJ databases">
        <title>Population-level Yeast Reference Genomes.</title>
        <authorList>
            <person name="Yue J.-X."/>
        </authorList>
    </citation>
    <scope>NUCLEOTIDE SEQUENCE</scope>
    <source>
        <strain evidence="8">CBS432</strain>
    </source>
</reference>
<reference evidence="8" key="3">
    <citation type="submission" date="2025-07" db="EMBL/GenBank/DDBJ databases">
        <authorList>
            <consortium name="NCBI Genome Project"/>
        </authorList>
    </citation>
    <scope>NUCLEOTIDE SEQUENCE</scope>
    <source>
        <strain evidence="8">CBS432</strain>
    </source>
</reference>
<evidence type="ECO:0000256" key="5">
    <source>
        <dbReference type="ARBA" id="ARBA00023288"/>
    </source>
</evidence>
<sequence>MQFSTVASIAAVAAVASAASNITTATVTEESTTLVTITSCEDHVCSETVSPALVSTATVTVNDVITQYTTWCPLPTTEAPKNTTSPAPTEKPTEQPTEKPTEKPTKQGSSTQTVTSYTGAAVKALPAAGALFAGAAALLL</sequence>
<evidence type="ECO:0000313" key="8">
    <source>
        <dbReference type="RefSeq" id="XP_033765378.1"/>
    </source>
</evidence>
<evidence type="ECO:0008006" key="9">
    <source>
        <dbReference type="Google" id="ProtNLM"/>
    </source>
</evidence>
<dbReference type="Pfam" id="PF13928">
    <property type="entry name" value="Flocculin_t3"/>
    <property type="match status" value="1"/>
</dbReference>
<dbReference type="KEGG" id="spao:SPAR_D03450"/>
<keyword evidence="4" id="KW-0325">Glycoprotein</keyword>
<protein>
    <recommendedName>
        <fullName evidence="9">Covalently bound cell wall protein 22</fullName>
    </recommendedName>
</protein>
<feature type="compositionally biased region" description="Basic and acidic residues" evidence="6">
    <location>
        <begin position="91"/>
        <end position="105"/>
    </location>
</feature>
<dbReference type="VEuPathDB" id="FungiDB:SPAR_D03450"/>
<reference evidence="8" key="4">
    <citation type="submission" date="2025-08" db="UniProtKB">
        <authorList>
            <consortium name="RefSeq"/>
        </authorList>
    </citation>
    <scope>IDENTIFICATION</scope>
    <source>
        <strain evidence="8">CBS432</strain>
    </source>
</reference>
<accession>A0A8B8UNN8</accession>
<dbReference type="RefSeq" id="XP_033765378.1">
    <property type="nucleotide sequence ID" value="XM_033909487.1"/>
</dbReference>
<name>A0A8B8UNN8_SACPA</name>
<keyword evidence="2" id="KW-0472">Membrane</keyword>
<dbReference type="AlphaFoldDB" id="A0A8B8UNN8"/>
<evidence type="ECO:0000256" key="6">
    <source>
        <dbReference type="SAM" id="MobiDB-lite"/>
    </source>
</evidence>
<feature type="chain" id="PRO_5034716808" description="Covalently bound cell wall protein 22" evidence="7">
    <location>
        <begin position="19"/>
        <end position="140"/>
    </location>
</feature>
<dbReference type="InterPro" id="IPR025928">
    <property type="entry name" value="Flocculin_t3_rpt"/>
</dbReference>
<keyword evidence="5" id="KW-0449">Lipoprotein</keyword>
<evidence type="ECO:0000256" key="7">
    <source>
        <dbReference type="SAM" id="SignalP"/>
    </source>
</evidence>
<evidence type="ECO:0000256" key="2">
    <source>
        <dbReference type="ARBA" id="ARBA00022622"/>
    </source>
</evidence>
<dbReference type="OrthoDB" id="3998251at2759"/>
<evidence type="ECO:0000256" key="1">
    <source>
        <dbReference type="ARBA" id="ARBA00004589"/>
    </source>
</evidence>
<evidence type="ECO:0000256" key="4">
    <source>
        <dbReference type="ARBA" id="ARBA00023180"/>
    </source>
</evidence>
<dbReference type="GeneID" id="54629592"/>
<keyword evidence="3 7" id="KW-0732">Signal</keyword>
<evidence type="ECO:0000256" key="3">
    <source>
        <dbReference type="ARBA" id="ARBA00022729"/>
    </source>
</evidence>
<organism evidence="8">
    <name type="scientific">Saccharomyces paradoxus</name>
    <name type="common">Yeast</name>
    <name type="synonym">Saccharomyces douglasii</name>
    <dbReference type="NCBI Taxonomy" id="27291"/>
    <lineage>
        <taxon>Eukaryota</taxon>
        <taxon>Fungi</taxon>
        <taxon>Dikarya</taxon>
        <taxon>Ascomycota</taxon>
        <taxon>Saccharomycotina</taxon>
        <taxon>Saccharomycetes</taxon>
        <taxon>Saccharomycetales</taxon>
        <taxon>Saccharomycetaceae</taxon>
        <taxon>Saccharomyces</taxon>
    </lineage>
</organism>
<keyword evidence="2" id="KW-0336">GPI-anchor</keyword>
<feature type="signal peptide" evidence="7">
    <location>
        <begin position="1"/>
        <end position="18"/>
    </location>
</feature>
<gene>
    <name evidence="8" type="ORF">SPAR_D03450</name>
</gene>
<dbReference type="GO" id="GO:0098552">
    <property type="term" value="C:side of membrane"/>
    <property type="evidence" value="ECO:0007669"/>
    <property type="project" value="UniProtKB-KW"/>
</dbReference>
<reference evidence="8" key="1">
    <citation type="journal article" date="2017" name="Nat. Genet.">
        <title>Contrasting evolutionary genome dynamics between domesticated and wild yeasts.</title>
        <authorList>
            <person name="Yue J.X."/>
            <person name="Li J."/>
            <person name="Aigrain L."/>
            <person name="Hallin J."/>
            <person name="Persson K."/>
            <person name="Oliver K."/>
            <person name="Bergstrom A."/>
            <person name="Coupland P."/>
            <person name="Warringer J."/>
            <person name="Lagomarsino M.C."/>
            <person name="Fischer G."/>
            <person name="Durbin R."/>
            <person name="Liti G."/>
        </authorList>
    </citation>
    <scope>NUCLEOTIDE SEQUENCE</scope>
    <source>
        <strain evidence="8">CBS432</strain>
    </source>
</reference>
<proteinExistence type="predicted"/>